<proteinExistence type="inferred from homology"/>
<feature type="domain" description="Serpin" evidence="5">
    <location>
        <begin position="80"/>
        <end position="442"/>
    </location>
</feature>
<feature type="signal peptide" evidence="4">
    <location>
        <begin position="1"/>
        <end position="17"/>
    </location>
</feature>
<dbReference type="Gene3D" id="3.30.497.10">
    <property type="entry name" value="Antithrombin, subunit I, domain 2"/>
    <property type="match status" value="2"/>
</dbReference>
<dbReference type="Gene3D" id="2.30.39.10">
    <property type="entry name" value="Alpha-1-antitrypsin, domain 1"/>
    <property type="match status" value="2"/>
</dbReference>
<evidence type="ECO:0000256" key="3">
    <source>
        <dbReference type="RuleBase" id="RU000411"/>
    </source>
</evidence>
<dbReference type="PROSITE" id="PS00284">
    <property type="entry name" value="SERPIN"/>
    <property type="match status" value="2"/>
</dbReference>
<accession>A0ABM4ASD1</accession>
<protein>
    <submittedName>
        <fullName evidence="7">Uncharacterized protein LOC113401703</fullName>
    </submittedName>
</protein>
<keyword evidence="2" id="KW-0722">Serine protease inhibitor</keyword>
<evidence type="ECO:0000259" key="5">
    <source>
        <dbReference type="SMART" id="SM00093"/>
    </source>
</evidence>
<keyword evidence="6" id="KW-1185">Reference proteome</keyword>
<sequence>MRLLLVIFLVPISICSSNIPITSELLESVFGNPDSEASPSAISSQVVPVTPSPDGMTDTEYLEAIDKYVPSVADYDKFDWSLTKRVASNSQANFLISPLGLKLALSILTEAATGSTQSELAYVLGFDRDTNSVRQKFAMILSSLQTQSSQYILNLGSRIYVGATVIPQQRFAAISQQFYKTELKNLDFSNPVTAASAINCWVSNATEGRIPDLVKPDDVSGVSALVLNTIFFKGTWQHQFAPNATKSQLFYVSIEDTKEIPFMNIRDKFFFAESKRFNAKILRMPYLGNKFSMYVIVPNSLTGLPYIFDGLSELRTELYYLQEYFVDVTIPKFQFEYTSHLGGILKELGIRQAFEDTASFPGLARGQVLSNRLKISKVLQRSGVEVNELGSTVYSATEIALENKFGEQMMPNAEVIANRPFLFFIQDEMTRQLLFTGRVSDPSLVDGAFKVTLSSAWYCERVKILLIIYVLAVFLLAGIGSLDCRQNVPSDISRLNFFDTDLLRYTAEDKKGNVMVSPASIKSILAMLLEVTSGDTEAEIKSALRLSPYKDEVRDQLNLYLNALYANTSGVTLQNTNAVFVSNRLKLKKEYEQAVRNIYLSSVYTVDFGDTLNAANTINRWINHHTKGLIPALVQPSEINPTSESLLTNALYFKGTWRYAFNPKYTHASCFYNGNSCQKVAMMELHEDMNYAYIDNLRSHALELPYGTGRYSMFVLVPHDRSGINTLIRDLPYMSLPQITLLMESTSVRLFMPKFTIDYSDSMVEPLRKMRINTLFSKNANLSGMFENGSAQVNNFLHKVYLSVDETGTVAAASSSAMVIPLIEDGVQLKVDRPFVFFIRDNELELIIFEGKIEEPSLYTEQNVVDPMQRNGQIPQNTGQWRSG</sequence>
<reference evidence="7" key="1">
    <citation type="submission" date="2025-08" db="UniProtKB">
        <authorList>
            <consortium name="RefSeq"/>
        </authorList>
    </citation>
    <scope>IDENTIFICATION</scope>
    <source>
        <tissue evidence="7">Whole body</tissue>
    </source>
</reference>
<keyword evidence="4" id="KW-0732">Signal</keyword>
<dbReference type="InterPro" id="IPR000215">
    <property type="entry name" value="Serpin_fam"/>
</dbReference>
<dbReference type="InterPro" id="IPR042178">
    <property type="entry name" value="Serpin_sf_1"/>
</dbReference>
<comment type="similarity">
    <text evidence="3">Belongs to the serpin family.</text>
</comment>
<evidence type="ECO:0000256" key="2">
    <source>
        <dbReference type="ARBA" id="ARBA00022900"/>
    </source>
</evidence>
<feature type="chain" id="PRO_5047276081" evidence="4">
    <location>
        <begin position="18"/>
        <end position="884"/>
    </location>
</feature>
<dbReference type="Pfam" id="PF00079">
    <property type="entry name" value="Serpin"/>
    <property type="match status" value="2"/>
</dbReference>
<dbReference type="InterPro" id="IPR023796">
    <property type="entry name" value="Serpin_dom"/>
</dbReference>
<dbReference type="SMART" id="SM00093">
    <property type="entry name" value="SERPIN"/>
    <property type="match status" value="2"/>
</dbReference>
<dbReference type="RefSeq" id="XP_064074209.1">
    <property type="nucleotide sequence ID" value="XM_064218139.1"/>
</dbReference>
<evidence type="ECO:0000313" key="6">
    <source>
        <dbReference type="Proteomes" id="UP001652626"/>
    </source>
</evidence>
<dbReference type="SUPFAM" id="SSF56574">
    <property type="entry name" value="Serpins"/>
    <property type="match status" value="2"/>
</dbReference>
<dbReference type="Proteomes" id="UP001652626">
    <property type="component" value="Chromosome 20"/>
</dbReference>
<dbReference type="InterPro" id="IPR036186">
    <property type="entry name" value="Serpin_sf"/>
</dbReference>
<name>A0ABM4ASD1_VANTA</name>
<dbReference type="CDD" id="cd19578">
    <property type="entry name" value="serpinK_insect_SRPN2-like"/>
    <property type="match status" value="1"/>
</dbReference>
<feature type="domain" description="Serpin" evidence="5">
    <location>
        <begin position="500"/>
        <end position="856"/>
    </location>
</feature>
<dbReference type="PANTHER" id="PTHR11461">
    <property type="entry name" value="SERINE PROTEASE INHIBITOR, SERPIN"/>
    <property type="match status" value="1"/>
</dbReference>
<dbReference type="PANTHER" id="PTHR11461:SF357">
    <property type="entry name" value="SERINE PROTEASE INHIBITOR 27A"/>
    <property type="match status" value="1"/>
</dbReference>
<dbReference type="InterPro" id="IPR023795">
    <property type="entry name" value="Serpin_CS"/>
</dbReference>
<gene>
    <name evidence="7" type="primary">LOC113401703</name>
</gene>
<organism evidence="6 7">
    <name type="scientific">Vanessa tameamea</name>
    <name type="common">Kamehameha butterfly</name>
    <dbReference type="NCBI Taxonomy" id="334116"/>
    <lineage>
        <taxon>Eukaryota</taxon>
        <taxon>Metazoa</taxon>
        <taxon>Ecdysozoa</taxon>
        <taxon>Arthropoda</taxon>
        <taxon>Hexapoda</taxon>
        <taxon>Insecta</taxon>
        <taxon>Pterygota</taxon>
        <taxon>Neoptera</taxon>
        <taxon>Endopterygota</taxon>
        <taxon>Lepidoptera</taxon>
        <taxon>Glossata</taxon>
        <taxon>Ditrysia</taxon>
        <taxon>Papilionoidea</taxon>
        <taxon>Nymphalidae</taxon>
        <taxon>Nymphalinae</taxon>
        <taxon>Vanessa</taxon>
    </lineage>
</organism>
<evidence type="ECO:0000256" key="1">
    <source>
        <dbReference type="ARBA" id="ARBA00022690"/>
    </source>
</evidence>
<dbReference type="InterPro" id="IPR042185">
    <property type="entry name" value="Serpin_sf_2"/>
</dbReference>
<dbReference type="GeneID" id="113401703"/>
<evidence type="ECO:0000256" key="4">
    <source>
        <dbReference type="SAM" id="SignalP"/>
    </source>
</evidence>
<keyword evidence="1" id="KW-0646">Protease inhibitor</keyword>
<evidence type="ECO:0000313" key="7">
    <source>
        <dbReference type="RefSeq" id="XP_064074209.1"/>
    </source>
</evidence>
<dbReference type="CDD" id="cd19600">
    <property type="entry name" value="serpin11-like_insects"/>
    <property type="match status" value="1"/>
</dbReference>